<dbReference type="RefSeq" id="WP_013918676.1">
    <property type="nucleotide sequence ID" value="NC_015690.1"/>
</dbReference>
<dbReference type="PRINTS" id="PR00598">
    <property type="entry name" value="HTHMARR"/>
</dbReference>
<dbReference type="PROSITE" id="PS50995">
    <property type="entry name" value="HTH_MARR_2"/>
    <property type="match status" value="1"/>
</dbReference>
<organism evidence="3 4">
    <name type="scientific">Paenibacillus mucilaginosus (strain KNP414)</name>
    <dbReference type="NCBI Taxonomy" id="1036673"/>
    <lineage>
        <taxon>Bacteria</taxon>
        <taxon>Bacillati</taxon>
        <taxon>Bacillota</taxon>
        <taxon>Bacilli</taxon>
        <taxon>Bacillales</taxon>
        <taxon>Paenibacillaceae</taxon>
        <taxon>Paenibacillus</taxon>
    </lineage>
</organism>
<dbReference type="PANTHER" id="PTHR33164:SF43">
    <property type="entry name" value="HTH-TYPE TRANSCRIPTIONAL REPRESSOR YETL"/>
    <property type="match status" value="1"/>
</dbReference>
<dbReference type="GO" id="GO:0003700">
    <property type="term" value="F:DNA-binding transcription factor activity"/>
    <property type="evidence" value="ECO:0007669"/>
    <property type="project" value="InterPro"/>
</dbReference>
<dbReference type="SUPFAM" id="SSF46785">
    <property type="entry name" value="Winged helix' DNA-binding domain"/>
    <property type="match status" value="1"/>
</dbReference>
<dbReference type="GO" id="GO:0006950">
    <property type="term" value="P:response to stress"/>
    <property type="evidence" value="ECO:0007669"/>
    <property type="project" value="TreeGrafter"/>
</dbReference>
<dbReference type="HOGENOM" id="CLU_083287_27_4_9"/>
<feature type="domain" description="HTH marR-type" evidence="2">
    <location>
        <begin position="12"/>
        <end position="142"/>
    </location>
</feature>
<dbReference type="SMART" id="SM00347">
    <property type="entry name" value="HTH_MARR"/>
    <property type="match status" value="1"/>
</dbReference>
<gene>
    <name evidence="3" type="ordered locus">KNP414_04998</name>
</gene>
<dbReference type="Pfam" id="PF01047">
    <property type="entry name" value="MarR"/>
    <property type="match status" value="1"/>
</dbReference>
<sequence>MSQQKGLGSEADTQLRRMIRRFVVERDKVVFLNGMTLPQLEVLRKLSVEGPLKAGQLAEELDFSPGAMTALCDKLVAGGMIERRRPEEDRRTVVLSITGKGLRLLETLRQSGQPGMHLKHLFRDFTEEELEWLLKLSTKLYRNLEWYAETMRTDLAVKLEGFEDVTEAHGERESTAR</sequence>
<proteinExistence type="predicted"/>
<dbReference type="InterPro" id="IPR000835">
    <property type="entry name" value="HTH_MarR-typ"/>
</dbReference>
<dbReference type="AlphaFoldDB" id="F8FLF5"/>
<dbReference type="InterPro" id="IPR039422">
    <property type="entry name" value="MarR/SlyA-like"/>
</dbReference>
<accession>F8FLF5</accession>
<dbReference type="KEGG" id="pms:KNP414_04998"/>
<dbReference type="EMBL" id="CP002869">
    <property type="protein sequence ID" value="AEI43523.1"/>
    <property type="molecule type" value="Genomic_DNA"/>
</dbReference>
<evidence type="ECO:0000313" key="4">
    <source>
        <dbReference type="Proteomes" id="UP000006620"/>
    </source>
</evidence>
<dbReference type="GO" id="GO:0003677">
    <property type="term" value="F:DNA binding"/>
    <property type="evidence" value="ECO:0007669"/>
    <property type="project" value="UniProtKB-KW"/>
</dbReference>
<dbReference type="PATRIC" id="fig|1036673.3.peg.4613"/>
<dbReference type="InterPro" id="IPR036390">
    <property type="entry name" value="WH_DNA-bd_sf"/>
</dbReference>
<reference evidence="4" key="1">
    <citation type="submission" date="2011-06" db="EMBL/GenBank/DDBJ databases">
        <title>Complete genome sequence of Paenibacillus mucilaginosus KNP414.</title>
        <authorList>
            <person name="Wang J."/>
            <person name="Hu S."/>
            <person name="Hu X."/>
            <person name="Zhang B."/>
            <person name="Dong D."/>
            <person name="Zhang S."/>
            <person name="Zhao K."/>
            <person name="Wu D."/>
        </authorList>
    </citation>
    <scope>NUCLEOTIDE SEQUENCE [LARGE SCALE GENOMIC DNA]</scope>
    <source>
        <strain evidence="4">KNP414</strain>
    </source>
</reference>
<evidence type="ECO:0000313" key="3">
    <source>
        <dbReference type="EMBL" id="AEI43523.1"/>
    </source>
</evidence>
<reference evidence="3 4" key="2">
    <citation type="journal article" date="2013" name="Genome Announc.">
        <title>Genome Sequence of Growth-Improving Paenibacillus mucilaginosus Strain KNP414.</title>
        <authorList>
            <person name="Lu J.J."/>
            <person name="Wang J.F."/>
            <person name="Hu X.F."/>
        </authorList>
    </citation>
    <scope>NUCLEOTIDE SEQUENCE [LARGE SCALE GENOMIC DNA]</scope>
    <source>
        <strain evidence="3 4">KNP414</strain>
    </source>
</reference>
<keyword evidence="1" id="KW-0238">DNA-binding</keyword>
<dbReference type="Proteomes" id="UP000006620">
    <property type="component" value="Chromosome"/>
</dbReference>
<dbReference type="InterPro" id="IPR036388">
    <property type="entry name" value="WH-like_DNA-bd_sf"/>
</dbReference>
<name>F8FLF5_PAEMK</name>
<dbReference type="PANTHER" id="PTHR33164">
    <property type="entry name" value="TRANSCRIPTIONAL REGULATOR, MARR FAMILY"/>
    <property type="match status" value="1"/>
</dbReference>
<evidence type="ECO:0000259" key="2">
    <source>
        <dbReference type="PROSITE" id="PS50995"/>
    </source>
</evidence>
<dbReference type="Gene3D" id="1.10.10.10">
    <property type="entry name" value="Winged helix-like DNA-binding domain superfamily/Winged helix DNA-binding domain"/>
    <property type="match status" value="1"/>
</dbReference>
<protein>
    <submittedName>
        <fullName evidence="3">Transcriptional regulator, MarR family</fullName>
    </submittedName>
</protein>
<evidence type="ECO:0000256" key="1">
    <source>
        <dbReference type="ARBA" id="ARBA00023125"/>
    </source>
</evidence>